<dbReference type="EMBL" id="DF830077">
    <property type="protein sequence ID" value="GAK65847.1"/>
    <property type="molecule type" value="Genomic_DNA"/>
</dbReference>
<name>A0A081CGQ1_PSEA2</name>
<keyword evidence="2" id="KW-1185">Reference proteome</keyword>
<proteinExistence type="predicted"/>
<evidence type="ECO:0000313" key="1">
    <source>
        <dbReference type="EMBL" id="GAK65847.1"/>
    </source>
</evidence>
<dbReference type="GeneID" id="26304942"/>
<gene>
    <name evidence="1" type="ORF">PAN0_010d4069</name>
</gene>
<organism evidence="1">
    <name type="scientific">Pseudozyma antarctica</name>
    <name type="common">Yeast</name>
    <name type="synonym">Candida antarctica</name>
    <dbReference type="NCBI Taxonomy" id="84753"/>
    <lineage>
        <taxon>Eukaryota</taxon>
        <taxon>Fungi</taxon>
        <taxon>Dikarya</taxon>
        <taxon>Basidiomycota</taxon>
        <taxon>Ustilaginomycotina</taxon>
        <taxon>Ustilaginomycetes</taxon>
        <taxon>Ustilaginales</taxon>
        <taxon>Ustilaginaceae</taxon>
        <taxon>Moesziomyces</taxon>
    </lineage>
</organism>
<sequence length="226" mass="25392">MLTLISACASSVTVGANRRGRKQLRILAQSVLELIEVIPHLAESRPGKFDDPSTHLSPPILAQATLAMSSEVPLTAYSRAHLEAMLSRPESVLLRESWAQVDLSRRAERLLVVTSFLWLTLTLDKLYLSQGVEINVELFLGLLPASAAAWCRRRLSRIREECTPFEPEMESMFQHPFGMSQDFRAPVDLLAEFAFFYTPTPERYQADIWSVLSRALSTILPGPIRP</sequence>
<evidence type="ECO:0000313" key="2">
    <source>
        <dbReference type="Proteomes" id="UP000053758"/>
    </source>
</evidence>
<accession>A0A081CGQ1</accession>
<dbReference type="HOGENOM" id="CLU_1224613_0_0_1"/>
<dbReference type="RefSeq" id="XP_014656009.1">
    <property type="nucleotide sequence ID" value="XM_014800523.1"/>
</dbReference>
<protein>
    <submittedName>
        <fullName evidence="1">Uncharacterized protein</fullName>
    </submittedName>
</protein>
<dbReference type="AlphaFoldDB" id="A0A081CGQ1"/>
<reference evidence="1" key="1">
    <citation type="submission" date="2014-07" db="EMBL/GenBank/DDBJ databases">
        <title>Draft genome sequence of the yeast Pseudozyma antarctica JCM 10317 known as a producer of lipase B which used in a wide range of industrial applications.</title>
        <authorList>
            <person name="Morita T."/>
            <person name="Saika A."/>
            <person name="Koike H."/>
        </authorList>
    </citation>
    <scope>NUCLEOTIDE SEQUENCE</scope>
    <source>
        <strain evidence="1">JCM 10317</strain>
    </source>
</reference>
<dbReference type="Proteomes" id="UP000053758">
    <property type="component" value="Unassembled WGS sequence"/>
</dbReference>